<gene>
    <name evidence="2" type="ORF">PUN28_013008</name>
</gene>
<organism evidence="2 3">
    <name type="scientific">Cardiocondyla obscurior</name>
    <dbReference type="NCBI Taxonomy" id="286306"/>
    <lineage>
        <taxon>Eukaryota</taxon>
        <taxon>Metazoa</taxon>
        <taxon>Ecdysozoa</taxon>
        <taxon>Arthropoda</taxon>
        <taxon>Hexapoda</taxon>
        <taxon>Insecta</taxon>
        <taxon>Pterygota</taxon>
        <taxon>Neoptera</taxon>
        <taxon>Endopterygota</taxon>
        <taxon>Hymenoptera</taxon>
        <taxon>Apocrita</taxon>
        <taxon>Aculeata</taxon>
        <taxon>Formicoidea</taxon>
        <taxon>Formicidae</taxon>
        <taxon>Myrmicinae</taxon>
        <taxon>Cardiocondyla</taxon>
    </lineage>
</organism>
<sequence length="210" mass="23878">MRKRKTSCDYSRARRTAGCFAKFPGLFLSTSVSRFSEKTIYLSSPLADSPGFGRRRRSRSRLPSPSTWHRPRGTPTFIWPSPFAARIRAARGPLPVSARTPGPGHRRRLIYFNHPQLPITFYLFSRVTLSPAHLAAGWLLRHPRRHGAARRNDTLTREQEGGAGRRVLAQGASFKPVFDIEPLAFPSELMSDSPSFHRFMKFSPRFVSDR</sequence>
<proteinExistence type="predicted"/>
<accession>A0AAW2FBH8</accession>
<feature type="region of interest" description="Disordered" evidence="1">
    <location>
        <begin position="48"/>
        <end position="72"/>
    </location>
</feature>
<protein>
    <submittedName>
        <fullName evidence="2">Uncharacterized protein</fullName>
    </submittedName>
</protein>
<evidence type="ECO:0000256" key="1">
    <source>
        <dbReference type="SAM" id="MobiDB-lite"/>
    </source>
</evidence>
<dbReference type="Proteomes" id="UP001430953">
    <property type="component" value="Unassembled WGS sequence"/>
</dbReference>
<comment type="caution">
    <text evidence="2">The sequence shown here is derived from an EMBL/GenBank/DDBJ whole genome shotgun (WGS) entry which is preliminary data.</text>
</comment>
<evidence type="ECO:0000313" key="2">
    <source>
        <dbReference type="EMBL" id="KAL0111510.1"/>
    </source>
</evidence>
<reference evidence="2 3" key="1">
    <citation type="submission" date="2023-03" db="EMBL/GenBank/DDBJ databases">
        <title>High recombination rates correlate with genetic variation in Cardiocondyla obscurior ants.</title>
        <authorList>
            <person name="Errbii M."/>
        </authorList>
    </citation>
    <scope>NUCLEOTIDE SEQUENCE [LARGE SCALE GENOMIC DNA]</scope>
    <source>
        <strain evidence="2">Alpha-2009</strain>
        <tissue evidence="2">Whole body</tissue>
    </source>
</reference>
<dbReference type="AlphaFoldDB" id="A0AAW2FBH8"/>
<keyword evidence="3" id="KW-1185">Reference proteome</keyword>
<name>A0AAW2FBH8_9HYME</name>
<dbReference type="EMBL" id="JADYXP020000013">
    <property type="protein sequence ID" value="KAL0111510.1"/>
    <property type="molecule type" value="Genomic_DNA"/>
</dbReference>
<evidence type="ECO:0000313" key="3">
    <source>
        <dbReference type="Proteomes" id="UP001430953"/>
    </source>
</evidence>